<dbReference type="OrthoDB" id="1656063at2"/>
<gene>
    <name evidence="1" type="ordered locus">Ccel_3033</name>
</gene>
<protein>
    <submittedName>
        <fullName evidence="1">Uncharacterized protein</fullName>
    </submittedName>
</protein>
<name>B8I8Z3_RUMCH</name>
<dbReference type="eggNOG" id="COG4926">
    <property type="taxonomic scope" value="Bacteria"/>
</dbReference>
<dbReference type="RefSeq" id="WP_015926384.1">
    <property type="nucleotide sequence ID" value="NC_011898.1"/>
</dbReference>
<reference evidence="1 2" key="1">
    <citation type="submission" date="2009-01" db="EMBL/GenBank/DDBJ databases">
        <title>Complete sequence of Clostridium cellulolyticum H10.</title>
        <authorList>
            <consortium name="US DOE Joint Genome Institute"/>
            <person name="Lucas S."/>
            <person name="Copeland A."/>
            <person name="Lapidus A."/>
            <person name="Glavina del Rio T."/>
            <person name="Dalin E."/>
            <person name="Tice H."/>
            <person name="Bruce D."/>
            <person name="Goodwin L."/>
            <person name="Pitluck S."/>
            <person name="Chertkov O."/>
            <person name="Saunders E."/>
            <person name="Brettin T."/>
            <person name="Detter J.C."/>
            <person name="Han C."/>
            <person name="Larimer F."/>
            <person name="Land M."/>
            <person name="Hauser L."/>
            <person name="Kyrpides N."/>
            <person name="Ivanova N."/>
            <person name="Zhou J."/>
            <person name="Richardson P."/>
        </authorList>
    </citation>
    <scope>NUCLEOTIDE SEQUENCE [LARGE SCALE GENOMIC DNA]</scope>
    <source>
        <strain evidence="2">ATCC 35319 / DSM 5812 / JCM 6584 / H10</strain>
    </source>
</reference>
<evidence type="ECO:0000313" key="1">
    <source>
        <dbReference type="EMBL" id="ACL77325.1"/>
    </source>
</evidence>
<keyword evidence="2" id="KW-1185">Reference proteome</keyword>
<dbReference type="KEGG" id="cce:Ccel_3033"/>
<dbReference type="AlphaFoldDB" id="B8I8Z3"/>
<organism evidence="1 2">
    <name type="scientific">Ruminiclostridium cellulolyticum (strain ATCC 35319 / DSM 5812 / JCM 6584 / H10)</name>
    <name type="common">Clostridium cellulolyticum</name>
    <dbReference type="NCBI Taxonomy" id="394503"/>
    <lineage>
        <taxon>Bacteria</taxon>
        <taxon>Bacillati</taxon>
        <taxon>Bacillota</taxon>
        <taxon>Clostridia</taxon>
        <taxon>Eubacteriales</taxon>
        <taxon>Oscillospiraceae</taxon>
        <taxon>Ruminiclostridium</taxon>
    </lineage>
</organism>
<dbReference type="HOGENOM" id="CLU_413170_0_0_9"/>
<proteinExistence type="predicted"/>
<dbReference type="STRING" id="394503.Ccel_3033"/>
<sequence>MYQVSDLFKKYARNYDRTLDAKVLIDDLTLTSSAVVEFTIEDDIAPSGDFSIGTATASKLNLSLRTVETIPVNAKIVPYIRFLGSEGESEWFKLGEYFIDSRIIEQKVWKLTCFDRMIYGEQDFISSLIYPATMQAVWDECCGILGVESSADINQAYTFQVAPTGHKIREVLGFIAAAHVASAKIMKDGTMGLIKFAKSSQTVEKITASNYIKAPVTNPAKSITKIVVTSNNQGDTSQIEVGEGDESKTLTINNPYINQNILNDMYATLNGFRYVPYSMEWFCYPWLEVGDTIDIEQFQTLSWLEATMPWKDADFPWRDLPTFNTVLMKNTISYKGGLKASSSASAASAQQSETKFKGPLTRKVEHIDKTAVKENKNYYGVSITREEGIRVDSTSGSSAIFNGDTISLGASSDSGIYFDYLTGKYRINGTLEAVDGHFDGTVLAENIDTTNAKISVAQIEDLIVGNNVEMGPNAMIAWNKVIGSNAGAVSAWEDSGYATHITSSGVYTGSIYANQIYGGVANLNDEVNIGDPNSLMPKSLNFYNNASSSSWSGLSLNIDGALLLDSYNGVSIYGGPFNWIDIGLHGQDNIYLFGDVEINGTCKFNAVDFSDSYVDGLYTDNTGLHNHGIAGGTRLAKVDENNNITGYVTWVESGGHSHIVDAY</sequence>
<accession>B8I8Z3</accession>
<dbReference type="EMBL" id="CP001348">
    <property type="protein sequence ID" value="ACL77325.1"/>
    <property type="molecule type" value="Genomic_DNA"/>
</dbReference>
<evidence type="ECO:0000313" key="2">
    <source>
        <dbReference type="Proteomes" id="UP000001349"/>
    </source>
</evidence>
<dbReference type="Proteomes" id="UP000001349">
    <property type="component" value="Chromosome"/>
</dbReference>